<dbReference type="SUPFAM" id="SSF50939">
    <property type="entry name" value="Sialidases"/>
    <property type="match status" value="1"/>
</dbReference>
<dbReference type="AlphaFoldDB" id="A0A2W2C5M6"/>
<dbReference type="PANTHER" id="PTHR10628">
    <property type="entry name" value="SIALIDASE"/>
    <property type="match status" value="1"/>
</dbReference>
<dbReference type="Gene3D" id="2.60.120.260">
    <property type="entry name" value="Galactose-binding domain-like"/>
    <property type="match status" value="1"/>
</dbReference>
<dbReference type="EC" id="3.2.1.18" evidence="3"/>
<dbReference type="GO" id="GO:0004308">
    <property type="term" value="F:exo-alpha-sialidase activity"/>
    <property type="evidence" value="ECO:0007669"/>
    <property type="project" value="UniProtKB-EC"/>
</dbReference>
<dbReference type="InterPro" id="IPR026856">
    <property type="entry name" value="Sialidase_fam"/>
</dbReference>
<protein>
    <recommendedName>
        <fullName evidence="3">exo-alpha-sialidase</fullName>
        <ecNumber evidence="3">3.2.1.18</ecNumber>
    </recommendedName>
</protein>
<dbReference type="InterPro" id="IPR008979">
    <property type="entry name" value="Galactose-bd-like_sf"/>
</dbReference>
<keyword evidence="7" id="KW-1185">Reference proteome</keyword>
<dbReference type="Pfam" id="PF13088">
    <property type="entry name" value="BNR_2"/>
    <property type="match status" value="1"/>
</dbReference>
<comment type="caution">
    <text evidence="6">The sequence shown here is derived from an EMBL/GenBank/DDBJ whole genome shotgun (WGS) entry which is preliminary data.</text>
</comment>
<evidence type="ECO:0000256" key="2">
    <source>
        <dbReference type="ARBA" id="ARBA00009348"/>
    </source>
</evidence>
<name>A0A2W2C5M6_9ACTN</name>
<sequence>MPSARRRPVRAGDAGRAGRPAGPAPPARRAPGHRPLIEGDLVELSRRTLVLGTAAAGVLASATPSFAATGAAEGEFEESLVFRAGDDGLAVFHVFGLTTTVAGSVLAFAEARLTPHDADPHHLAVRRSRDGGRTWEPLRYVRRSDGVQSFVNPTPLVDRSTGRIFLFHAECFRDAGNTGGSPDSSRLYVVTSDDDGETWSSPQELTQLFDGDPNGQTLHMPGPGHGLQLSDGRLMVQVWHRRAIAFPVAERRYGVTVIHSDDGGATWQAGGGVPLDGAYPLNEARLIERPDSTLVVLGRYASGGTHPRITSVSTDRGATWSPPVLDAAARPVNAIDTGIARLTGLGEREDSRLVFSRTDSPTRRNMTVSISYDEGMSWPYSRVLTEGPASYSDTVALPDGRIGVLYGREHVPGVTTSFSRDIVFATFDLAWLTSGADTGRRGPATRLSFEVEDVPLTATPGVTVVPAADAMASGGAVVEVRATDYGQYLEAAIEITRGGRYDLYARFRHLANGGVVVIDVDGSRLGGPIDTSTVSVRSFRTELVGRVELARGRHTVRFTVVDKHVDSTGVRFAPDLVGLVLA</sequence>
<dbReference type="CDD" id="cd15482">
    <property type="entry name" value="Sialidase_non-viral"/>
    <property type="match status" value="1"/>
</dbReference>
<dbReference type="InterPro" id="IPR011040">
    <property type="entry name" value="Sialidase"/>
</dbReference>
<dbReference type="PANTHER" id="PTHR10628:SF30">
    <property type="entry name" value="EXO-ALPHA-SIALIDASE"/>
    <property type="match status" value="1"/>
</dbReference>
<dbReference type="GO" id="GO:0006689">
    <property type="term" value="P:ganglioside catabolic process"/>
    <property type="evidence" value="ECO:0007669"/>
    <property type="project" value="TreeGrafter"/>
</dbReference>
<comment type="similarity">
    <text evidence="2">Belongs to the glycosyl hydrolase 33 family.</text>
</comment>
<dbReference type="GO" id="GO:0005737">
    <property type="term" value="C:cytoplasm"/>
    <property type="evidence" value="ECO:0007669"/>
    <property type="project" value="TreeGrafter"/>
</dbReference>
<reference evidence="6 7" key="1">
    <citation type="submission" date="2018-01" db="EMBL/GenBank/DDBJ databases">
        <title>Draft genome sequence of Jiangella sp. GTF31.</title>
        <authorList>
            <person name="Sahin N."/>
            <person name="Ay H."/>
            <person name="Saygin H."/>
        </authorList>
    </citation>
    <scope>NUCLEOTIDE SEQUENCE [LARGE SCALE GENOMIC DNA]</scope>
    <source>
        <strain evidence="6 7">GTF31</strain>
    </source>
</reference>
<dbReference type="Proteomes" id="UP000248764">
    <property type="component" value="Unassembled WGS sequence"/>
</dbReference>
<evidence type="ECO:0000313" key="7">
    <source>
        <dbReference type="Proteomes" id="UP000248764"/>
    </source>
</evidence>
<dbReference type="GO" id="GO:0009313">
    <property type="term" value="P:oligosaccharide catabolic process"/>
    <property type="evidence" value="ECO:0007669"/>
    <property type="project" value="TreeGrafter"/>
</dbReference>
<evidence type="ECO:0000313" key="6">
    <source>
        <dbReference type="EMBL" id="PZF83539.1"/>
    </source>
</evidence>
<dbReference type="EMBL" id="POTW01000024">
    <property type="protein sequence ID" value="PZF83539.1"/>
    <property type="molecule type" value="Genomic_DNA"/>
</dbReference>
<feature type="region of interest" description="Disordered" evidence="4">
    <location>
        <begin position="1"/>
        <end position="35"/>
    </location>
</feature>
<gene>
    <name evidence="6" type="ORF">C1I92_12250</name>
</gene>
<dbReference type="InterPro" id="IPR036278">
    <property type="entry name" value="Sialidase_sf"/>
</dbReference>
<accession>A0A2W2C5M6</accession>
<feature type="compositionally biased region" description="Low complexity" evidence="4">
    <location>
        <begin position="11"/>
        <end position="21"/>
    </location>
</feature>
<dbReference type="GO" id="GO:0016020">
    <property type="term" value="C:membrane"/>
    <property type="evidence" value="ECO:0007669"/>
    <property type="project" value="TreeGrafter"/>
</dbReference>
<dbReference type="SUPFAM" id="SSF49785">
    <property type="entry name" value="Galactose-binding domain-like"/>
    <property type="match status" value="1"/>
</dbReference>
<comment type="catalytic activity">
    <reaction evidence="1">
        <text>Hydrolysis of alpha-(2-&gt;3)-, alpha-(2-&gt;6)-, alpha-(2-&gt;8)- glycosidic linkages of terminal sialic acid residues in oligosaccharides, glycoproteins, glycolipids, colominic acid and synthetic substrates.</text>
        <dbReference type="EC" id="3.2.1.18"/>
    </reaction>
</comment>
<feature type="domain" description="Sialidase" evidence="5">
    <location>
        <begin position="120"/>
        <end position="404"/>
    </location>
</feature>
<evidence type="ECO:0000256" key="1">
    <source>
        <dbReference type="ARBA" id="ARBA00000427"/>
    </source>
</evidence>
<dbReference type="Gene3D" id="2.120.10.10">
    <property type="match status" value="1"/>
</dbReference>
<organism evidence="6 7">
    <name type="scientific">Jiangella anatolica</name>
    <dbReference type="NCBI Taxonomy" id="2670374"/>
    <lineage>
        <taxon>Bacteria</taxon>
        <taxon>Bacillati</taxon>
        <taxon>Actinomycetota</taxon>
        <taxon>Actinomycetes</taxon>
        <taxon>Jiangellales</taxon>
        <taxon>Jiangellaceae</taxon>
        <taxon>Jiangella</taxon>
    </lineage>
</organism>
<evidence type="ECO:0000256" key="3">
    <source>
        <dbReference type="ARBA" id="ARBA00012733"/>
    </source>
</evidence>
<evidence type="ECO:0000259" key="5">
    <source>
        <dbReference type="Pfam" id="PF13088"/>
    </source>
</evidence>
<evidence type="ECO:0000256" key="4">
    <source>
        <dbReference type="SAM" id="MobiDB-lite"/>
    </source>
</evidence>
<proteinExistence type="inferred from homology"/>